<dbReference type="OrthoDB" id="9816309at2"/>
<protein>
    <recommendedName>
        <fullName evidence="2">protein-glutamate O-methyltransferase</fullName>
        <ecNumber evidence="2">2.1.1.80</ecNumber>
    </recommendedName>
</protein>
<name>M2Z4S7_9PROT</name>
<dbReference type="PANTHER" id="PTHR24422">
    <property type="entry name" value="CHEMOTAXIS PROTEIN METHYLTRANSFERASE"/>
    <property type="match status" value="1"/>
</dbReference>
<keyword evidence="9" id="KW-1185">Reference proteome</keyword>
<keyword evidence="4" id="KW-0808">Transferase</keyword>
<evidence type="ECO:0000313" key="8">
    <source>
        <dbReference type="EMBL" id="EME69360.1"/>
    </source>
</evidence>
<feature type="domain" description="CheR-type methyltransferase" evidence="7">
    <location>
        <begin position="16"/>
        <end position="293"/>
    </location>
</feature>
<dbReference type="Gene3D" id="1.10.155.10">
    <property type="entry name" value="Chemotaxis receptor methyltransferase CheR, N-terminal domain"/>
    <property type="match status" value="1"/>
</dbReference>
<evidence type="ECO:0000256" key="2">
    <source>
        <dbReference type="ARBA" id="ARBA00012534"/>
    </source>
</evidence>
<evidence type="ECO:0000313" key="9">
    <source>
        <dbReference type="Proteomes" id="UP000011744"/>
    </source>
</evidence>
<dbReference type="InterPro" id="IPR050903">
    <property type="entry name" value="Bact_Chemotaxis_MeTrfase"/>
</dbReference>
<dbReference type="eggNOG" id="COG1352">
    <property type="taxonomic scope" value="Bacteria"/>
</dbReference>
<dbReference type="SUPFAM" id="SSF47757">
    <property type="entry name" value="Chemotaxis receptor methyltransferase CheR, N-terminal domain"/>
    <property type="match status" value="1"/>
</dbReference>
<dbReference type="Gene3D" id="3.40.50.150">
    <property type="entry name" value="Vaccinia Virus protein VP39"/>
    <property type="match status" value="1"/>
</dbReference>
<dbReference type="Pfam" id="PF01739">
    <property type="entry name" value="CheR"/>
    <property type="match status" value="1"/>
</dbReference>
<dbReference type="InterPro" id="IPR029063">
    <property type="entry name" value="SAM-dependent_MTases_sf"/>
</dbReference>
<feature type="region of interest" description="Disordered" evidence="6">
    <location>
        <begin position="297"/>
        <end position="361"/>
    </location>
</feature>
<dbReference type="InterPro" id="IPR022642">
    <property type="entry name" value="CheR_C"/>
</dbReference>
<evidence type="ECO:0000256" key="3">
    <source>
        <dbReference type="ARBA" id="ARBA00022603"/>
    </source>
</evidence>
<comment type="caution">
    <text evidence="8">The sequence shown here is derived from an EMBL/GenBank/DDBJ whole genome shotgun (WGS) entry which is preliminary data.</text>
</comment>
<evidence type="ECO:0000259" key="7">
    <source>
        <dbReference type="PROSITE" id="PS50123"/>
    </source>
</evidence>
<dbReference type="SUPFAM" id="SSF53335">
    <property type="entry name" value="S-adenosyl-L-methionine-dependent methyltransferases"/>
    <property type="match status" value="1"/>
</dbReference>
<dbReference type="STRING" id="1244869.H261_13753"/>
<feature type="compositionally biased region" description="Pro residues" evidence="6">
    <location>
        <begin position="339"/>
        <end position="350"/>
    </location>
</feature>
<dbReference type="PRINTS" id="PR00996">
    <property type="entry name" value="CHERMTFRASE"/>
</dbReference>
<dbReference type="InterPro" id="IPR036804">
    <property type="entry name" value="CheR_N_sf"/>
</dbReference>
<dbReference type="GO" id="GO:0032259">
    <property type="term" value="P:methylation"/>
    <property type="evidence" value="ECO:0007669"/>
    <property type="project" value="UniProtKB-KW"/>
</dbReference>
<keyword evidence="5" id="KW-0949">S-adenosyl-L-methionine</keyword>
<keyword evidence="3 8" id="KW-0489">Methyltransferase</keyword>
<dbReference type="EC" id="2.1.1.80" evidence="2"/>
<dbReference type="Gene3D" id="1.25.40.10">
    <property type="entry name" value="Tetratricopeptide repeat domain"/>
    <property type="match status" value="1"/>
</dbReference>
<dbReference type="PROSITE" id="PS50123">
    <property type="entry name" value="CHER"/>
    <property type="match status" value="1"/>
</dbReference>
<dbReference type="InterPro" id="IPR000780">
    <property type="entry name" value="CheR_MeTrfase"/>
</dbReference>
<sequence>MSLFTANPSPAVAAILDDLAFPRLKALVIDTTGMAFYRDKDGDLARILAERMAEIGCGDCAAYLGLLQSQGQGKAEMDALIAELTIGETYFFRHKEQFDALRDLILPEVIERNRPVRRLRIWSAGCATGPEPYSVAIMLEREFGDRIAGWHVTVLGTDINQKFLTRAREGRYDEWAFRTMPDSLRAACFERAGSQWQIRPEFKRNVSFQYHNLIKSPFPSLADNIAGFDIIICRNVIIYFSQATVESLVPCFHESLNDGGWLIMGHAEPNQRLFSRFRTVNTPGAVLYQRVDRPDEAVVEKAPPSPPPSSLPPPLPKPAPLPAGRGEPSKAAPLRRVRPPVPSRPPPAPAVPAAGPSEGGDRLKVARDLADSGQWEKAAAACDAIIAAVPLDAWAHFYRAMVHEQLGEDEPCEKALRRAIYLDRRLVLPHYHLGLFLARKDDAAGAVRSFRNAQALLAGLADEQPVNPGEKITVGQMREAVAMHLKLVGGA</sequence>
<evidence type="ECO:0000256" key="6">
    <source>
        <dbReference type="SAM" id="MobiDB-lite"/>
    </source>
</evidence>
<dbReference type="GO" id="GO:0008983">
    <property type="term" value="F:protein-glutamate O-methyltransferase activity"/>
    <property type="evidence" value="ECO:0007669"/>
    <property type="project" value="UniProtKB-EC"/>
</dbReference>
<evidence type="ECO:0000256" key="5">
    <source>
        <dbReference type="ARBA" id="ARBA00022691"/>
    </source>
</evidence>
<evidence type="ECO:0000256" key="4">
    <source>
        <dbReference type="ARBA" id="ARBA00022679"/>
    </source>
</evidence>
<reference evidence="8 9" key="1">
    <citation type="journal article" date="2014" name="Genome Announc.">
        <title>Draft Genome Sequence of Magnetospirillum sp. Strain SO-1, a Freshwater Magnetotactic Bacterium Isolated from the Ol'khovka River, Russia.</title>
        <authorList>
            <person name="Grouzdev D.S."/>
            <person name="Dziuba M.V."/>
            <person name="Sukhacheva M.S."/>
            <person name="Mardanov A.V."/>
            <person name="Beletskiy A.V."/>
            <person name="Kuznetsov B.B."/>
            <person name="Skryabin K.G."/>
        </authorList>
    </citation>
    <scope>NUCLEOTIDE SEQUENCE [LARGE SCALE GENOMIC DNA]</scope>
    <source>
        <strain evidence="8 9">SO-1</strain>
    </source>
</reference>
<gene>
    <name evidence="8" type="ORF">H261_13753</name>
</gene>
<organism evidence="8 9">
    <name type="scientific">Paramagnetospirillum caucaseum</name>
    <dbReference type="NCBI Taxonomy" id="1244869"/>
    <lineage>
        <taxon>Bacteria</taxon>
        <taxon>Pseudomonadati</taxon>
        <taxon>Pseudomonadota</taxon>
        <taxon>Alphaproteobacteria</taxon>
        <taxon>Rhodospirillales</taxon>
        <taxon>Magnetospirillaceae</taxon>
        <taxon>Paramagnetospirillum</taxon>
    </lineage>
</organism>
<dbReference type="PATRIC" id="fig|1244869.3.peg.2772"/>
<proteinExistence type="predicted"/>
<dbReference type="SUPFAM" id="SSF48452">
    <property type="entry name" value="TPR-like"/>
    <property type="match status" value="1"/>
</dbReference>
<dbReference type="PANTHER" id="PTHR24422:SF19">
    <property type="entry name" value="CHEMOTAXIS PROTEIN METHYLTRANSFERASE"/>
    <property type="match status" value="1"/>
</dbReference>
<comment type="catalytic activity">
    <reaction evidence="1">
        <text>L-glutamyl-[protein] + S-adenosyl-L-methionine = [protein]-L-glutamate 5-O-methyl ester + S-adenosyl-L-homocysteine</text>
        <dbReference type="Rhea" id="RHEA:24452"/>
        <dbReference type="Rhea" id="RHEA-COMP:10208"/>
        <dbReference type="Rhea" id="RHEA-COMP:10311"/>
        <dbReference type="ChEBI" id="CHEBI:29973"/>
        <dbReference type="ChEBI" id="CHEBI:57856"/>
        <dbReference type="ChEBI" id="CHEBI:59789"/>
        <dbReference type="ChEBI" id="CHEBI:82795"/>
        <dbReference type="EC" id="2.1.1.80"/>
    </reaction>
</comment>
<feature type="compositionally biased region" description="Pro residues" evidence="6">
    <location>
        <begin position="303"/>
        <end position="321"/>
    </location>
</feature>
<dbReference type="Proteomes" id="UP000011744">
    <property type="component" value="Unassembled WGS sequence"/>
</dbReference>
<dbReference type="SMART" id="SM00138">
    <property type="entry name" value="MeTrc"/>
    <property type="match status" value="1"/>
</dbReference>
<dbReference type="RefSeq" id="WP_008618514.1">
    <property type="nucleotide sequence ID" value="NZ_AONQ01000036.1"/>
</dbReference>
<dbReference type="AlphaFoldDB" id="M2Z4S7"/>
<accession>M2Z4S7</accession>
<dbReference type="EMBL" id="AONQ01000036">
    <property type="protein sequence ID" value="EME69360.1"/>
    <property type="molecule type" value="Genomic_DNA"/>
</dbReference>
<dbReference type="InterPro" id="IPR011990">
    <property type="entry name" value="TPR-like_helical_dom_sf"/>
</dbReference>
<evidence type="ECO:0000256" key="1">
    <source>
        <dbReference type="ARBA" id="ARBA00001541"/>
    </source>
</evidence>